<sequence length="160" mass="16981">MESPVMAACISPTERHAALAPAPPGSLAIIPPKQFAYTILYVQDVARSIAFYEAAFGLQRRFVHDGGDYGELETGATTLAFSSHQLMAQLGKNPRRASADAPSFEIALTTDDVPAALARAVAAGARQVRAPEKMPWGQTIAYVEDGDGVLVELCTPVRPA</sequence>
<name>A0ABU1IEB1_9BURK</name>
<dbReference type="CDD" id="cd07264">
    <property type="entry name" value="VOC_like"/>
    <property type="match status" value="1"/>
</dbReference>
<gene>
    <name evidence="2" type="ORF">QE399_003154</name>
</gene>
<dbReference type="Gene3D" id="3.10.180.10">
    <property type="entry name" value="2,3-Dihydroxybiphenyl 1,2-Dioxygenase, domain 1"/>
    <property type="match status" value="1"/>
</dbReference>
<dbReference type="EC" id="4.4.1.5" evidence="2"/>
<dbReference type="PANTHER" id="PTHR21366">
    <property type="entry name" value="GLYOXALASE FAMILY PROTEIN"/>
    <property type="match status" value="1"/>
</dbReference>
<dbReference type="Pfam" id="PF00903">
    <property type="entry name" value="Glyoxalase"/>
    <property type="match status" value="1"/>
</dbReference>
<evidence type="ECO:0000313" key="2">
    <source>
        <dbReference type="EMBL" id="MDR6215465.1"/>
    </source>
</evidence>
<proteinExistence type="predicted"/>
<dbReference type="GO" id="GO:0004462">
    <property type="term" value="F:lactoylglutathione lyase activity"/>
    <property type="evidence" value="ECO:0007669"/>
    <property type="project" value="UniProtKB-EC"/>
</dbReference>
<dbReference type="InterPro" id="IPR037523">
    <property type="entry name" value="VOC_core"/>
</dbReference>
<keyword evidence="3" id="KW-1185">Reference proteome</keyword>
<protein>
    <submittedName>
        <fullName evidence="2">Lactoylglutathione lyase</fullName>
        <ecNumber evidence="2">4.4.1.5</ecNumber>
    </submittedName>
</protein>
<dbReference type="SUPFAM" id="SSF54593">
    <property type="entry name" value="Glyoxalase/Bleomycin resistance protein/Dihydroxybiphenyl dioxygenase"/>
    <property type="match status" value="1"/>
</dbReference>
<dbReference type="PANTHER" id="PTHR21366:SF22">
    <property type="entry name" value="VOC DOMAIN-CONTAINING PROTEIN"/>
    <property type="match status" value="1"/>
</dbReference>
<accession>A0ABU1IEB1</accession>
<reference evidence="2 3" key="1">
    <citation type="submission" date="2023-08" db="EMBL/GenBank/DDBJ databases">
        <title>Functional and genomic diversity of the sorghum phyllosphere microbiome.</title>
        <authorList>
            <person name="Shade A."/>
        </authorList>
    </citation>
    <scope>NUCLEOTIDE SEQUENCE [LARGE SCALE GENOMIC DNA]</scope>
    <source>
        <strain evidence="2 3">SORGH_AS_0335</strain>
    </source>
</reference>
<comment type="caution">
    <text evidence="2">The sequence shown here is derived from an EMBL/GenBank/DDBJ whole genome shotgun (WGS) entry which is preliminary data.</text>
</comment>
<dbReference type="Proteomes" id="UP001267710">
    <property type="component" value="Unassembled WGS sequence"/>
</dbReference>
<organism evidence="2 3">
    <name type="scientific">Paracidovorax wautersii</name>
    <dbReference type="NCBI Taxonomy" id="1177982"/>
    <lineage>
        <taxon>Bacteria</taxon>
        <taxon>Pseudomonadati</taxon>
        <taxon>Pseudomonadota</taxon>
        <taxon>Betaproteobacteria</taxon>
        <taxon>Burkholderiales</taxon>
        <taxon>Comamonadaceae</taxon>
        <taxon>Paracidovorax</taxon>
    </lineage>
</organism>
<keyword evidence="2" id="KW-0456">Lyase</keyword>
<dbReference type="InterPro" id="IPR029068">
    <property type="entry name" value="Glyas_Bleomycin-R_OHBP_Dase"/>
</dbReference>
<dbReference type="RefSeq" id="WP_309830116.1">
    <property type="nucleotide sequence ID" value="NZ_JAVIZX010000001.1"/>
</dbReference>
<dbReference type="InterPro" id="IPR050383">
    <property type="entry name" value="GlyoxalaseI/FosfomycinResist"/>
</dbReference>
<dbReference type="PROSITE" id="PS51819">
    <property type="entry name" value="VOC"/>
    <property type="match status" value="1"/>
</dbReference>
<evidence type="ECO:0000313" key="3">
    <source>
        <dbReference type="Proteomes" id="UP001267710"/>
    </source>
</evidence>
<dbReference type="InterPro" id="IPR004360">
    <property type="entry name" value="Glyas_Fos-R_dOase_dom"/>
</dbReference>
<feature type="domain" description="VOC" evidence="1">
    <location>
        <begin position="34"/>
        <end position="156"/>
    </location>
</feature>
<dbReference type="EMBL" id="JAVIZX010000001">
    <property type="protein sequence ID" value="MDR6215465.1"/>
    <property type="molecule type" value="Genomic_DNA"/>
</dbReference>
<evidence type="ECO:0000259" key="1">
    <source>
        <dbReference type="PROSITE" id="PS51819"/>
    </source>
</evidence>